<comment type="caution">
    <text evidence="2">The sequence shown here is derived from an EMBL/GenBank/DDBJ whole genome shotgun (WGS) entry which is preliminary data.</text>
</comment>
<feature type="region of interest" description="Disordered" evidence="1">
    <location>
        <begin position="179"/>
        <end position="200"/>
    </location>
</feature>
<evidence type="ECO:0000313" key="2">
    <source>
        <dbReference type="EMBL" id="KAK4707155.1"/>
    </source>
</evidence>
<dbReference type="AlphaFoldDB" id="A0AAV9K1K8"/>
<feature type="region of interest" description="Disordered" evidence="1">
    <location>
        <begin position="129"/>
        <end position="151"/>
    </location>
</feature>
<feature type="region of interest" description="Disordered" evidence="1">
    <location>
        <begin position="1"/>
        <end position="52"/>
    </location>
</feature>
<keyword evidence="3" id="KW-1185">Reference proteome</keyword>
<dbReference type="Proteomes" id="UP001311915">
    <property type="component" value="Unassembled WGS sequence"/>
</dbReference>
<evidence type="ECO:0000256" key="1">
    <source>
        <dbReference type="SAM" id="MobiDB-lite"/>
    </source>
</evidence>
<gene>
    <name evidence="2" type="ORF">R3W88_033294</name>
</gene>
<sequence length="200" mass="21660">MLTLEEAGRAKKAAQSFSAALVARSSDGLPDVPENSSSNRPTNGGKRNHNRNTIPECLAQHWRMEAPPVADCSRGGYREANAGDWQATARKDLPPYSPWTAGQQWPWMASWGPWAVPPCPYPSTAWSRPNYGQQQPPRAGVLGPRPQQAYTTAPTPTDIEAAMHTLGITPPDANWYMDTGATSHMTSTQGFSDGEAGNEV</sequence>
<name>A0AAV9K1K8_9SOLN</name>
<organism evidence="2 3">
    <name type="scientific">Solanum pinnatisectum</name>
    <name type="common">tansyleaf nightshade</name>
    <dbReference type="NCBI Taxonomy" id="50273"/>
    <lineage>
        <taxon>Eukaryota</taxon>
        <taxon>Viridiplantae</taxon>
        <taxon>Streptophyta</taxon>
        <taxon>Embryophyta</taxon>
        <taxon>Tracheophyta</taxon>
        <taxon>Spermatophyta</taxon>
        <taxon>Magnoliopsida</taxon>
        <taxon>eudicotyledons</taxon>
        <taxon>Gunneridae</taxon>
        <taxon>Pentapetalae</taxon>
        <taxon>asterids</taxon>
        <taxon>lamiids</taxon>
        <taxon>Solanales</taxon>
        <taxon>Solanaceae</taxon>
        <taxon>Solanoideae</taxon>
        <taxon>Solaneae</taxon>
        <taxon>Solanum</taxon>
    </lineage>
</organism>
<reference evidence="2 3" key="1">
    <citation type="submission" date="2023-10" db="EMBL/GenBank/DDBJ databases">
        <title>Genome-Wide Identification Analysis in wild type Solanum Pinnatisectum Reveals Some Genes Defensing Phytophthora Infestans.</title>
        <authorList>
            <person name="Sun C."/>
        </authorList>
    </citation>
    <scope>NUCLEOTIDE SEQUENCE [LARGE SCALE GENOMIC DNA]</scope>
    <source>
        <strain evidence="2">LQN</strain>
        <tissue evidence="2">Leaf</tissue>
    </source>
</reference>
<evidence type="ECO:0000313" key="3">
    <source>
        <dbReference type="Proteomes" id="UP001311915"/>
    </source>
</evidence>
<protein>
    <submittedName>
        <fullName evidence="2">Uncharacterized protein</fullName>
    </submittedName>
</protein>
<dbReference type="EMBL" id="JAWPEI010000026">
    <property type="protein sequence ID" value="KAK4707155.1"/>
    <property type="molecule type" value="Genomic_DNA"/>
</dbReference>
<feature type="compositionally biased region" description="Polar residues" evidence="1">
    <location>
        <begin position="180"/>
        <end position="191"/>
    </location>
</feature>
<accession>A0AAV9K1K8</accession>
<proteinExistence type="predicted"/>